<feature type="domain" description="HTH hxlR-type" evidence="5">
    <location>
        <begin position="1"/>
        <end position="73"/>
    </location>
</feature>
<keyword evidence="3" id="KW-0804">Transcription</keyword>
<reference evidence="6" key="1">
    <citation type="submission" date="2020-02" db="EMBL/GenBank/DDBJ databases">
        <authorList>
            <person name="Meier V. D."/>
        </authorList>
    </citation>
    <scope>NUCLEOTIDE SEQUENCE</scope>
    <source>
        <strain evidence="6">AVDCRST_MAG66</strain>
    </source>
</reference>
<proteinExistence type="predicted"/>
<dbReference type="Gene3D" id="1.10.10.10">
    <property type="entry name" value="Winged helix-like DNA-binding domain superfamily/Winged helix DNA-binding domain"/>
    <property type="match status" value="1"/>
</dbReference>
<evidence type="ECO:0000256" key="1">
    <source>
        <dbReference type="ARBA" id="ARBA00023015"/>
    </source>
</evidence>
<organism evidence="6">
    <name type="scientific">uncultured Pseudonocardia sp</name>
    <dbReference type="NCBI Taxonomy" id="211455"/>
    <lineage>
        <taxon>Bacteria</taxon>
        <taxon>Bacillati</taxon>
        <taxon>Actinomycetota</taxon>
        <taxon>Actinomycetes</taxon>
        <taxon>Pseudonocardiales</taxon>
        <taxon>Pseudonocardiaceae</taxon>
        <taxon>Pseudonocardia</taxon>
        <taxon>environmental samples</taxon>
    </lineage>
</organism>
<sequence length="89" mass="9416">MRFNELLRAVPGLSDRVMTERLRELAAAGLVERRVDAGPPTAITYSLTAAGTAVGPVIDAVLQWAQVLPEPESARPSSRSGPASECSRA</sequence>
<keyword evidence="2" id="KW-0238">DNA-binding</keyword>
<dbReference type="GO" id="GO:0003677">
    <property type="term" value="F:DNA binding"/>
    <property type="evidence" value="ECO:0007669"/>
    <property type="project" value="UniProtKB-KW"/>
</dbReference>
<gene>
    <name evidence="6" type="ORF">AVDCRST_MAG66-4687</name>
</gene>
<feature type="region of interest" description="Disordered" evidence="4">
    <location>
        <begin position="70"/>
        <end position="89"/>
    </location>
</feature>
<protein>
    <recommendedName>
        <fullName evidence="5">HTH hxlR-type domain-containing protein</fullName>
    </recommendedName>
</protein>
<accession>A0A6J4QME4</accession>
<dbReference type="EMBL" id="CADCUS010000628">
    <property type="protein sequence ID" value="CAA9448771.1"/>
    <property type="molecule type" value="Genomic_DNA"/>
</dbReference>
<dbReference type="Pfam" id="PF01638">
    <property type="entry name" value="HxlR"/>
    <property type="match status" value="1"/>
</dbReference>
<dbReference type="PANTHER" id="PTHR33204">
    <property type="entry name" value="TRANSCRIPTIONAL REGULATOR, MARR FAMILY"/>
    <property type="match status" value="1"/>
</dbReference>
<dbReference type="InterPro" id="IPR002577">
    <property type="entry name" value="HTH_HxlR"/>
</dbReference>
<evidence type="ECO:0000259" key="5">
    <source>
        <dbReference type="PROSITE" id="PS51118"/>
    </source>
</evidence>
<evidence type="ECO:0000313" key="6">
    <source>
        <dbReference type="EMBL" id="CAA9448771.1"/>
    </source>
</evidence>
<keyword evidence="1" id="KW-0805">Transcription regulation</keyword>
<dbReference type="InterPro" id="IPR036388">
    <property type="entry name" value="WH-like_DNA-bd_sf"/>
</dbReference>
<dbReference type="InterPro" id="IPR036390">
    <property type="entry name" value="WH_DNA-bd_sf"/>
</dbReference>
<dbReference type="AlphaFoldDB" id="A0A6J4QME4"/>
<evidence type="ECO:0000256" key="4">
    <source>
        <dbReference type="SAM" id="MobiDB-lite"/>
    </source>
</evidence>
<evidence type="ECO:0000256" key="2">
    <source>
        <dbReference type="ARBA" id="ARBA00023125"/>
    </source>
</evidence>
<dbReference type="PROSITE" id="PS51118">
    <property type="entry name" value="HTH_HXLR"/>
    <property type="match status" value="1"/>
</dbReference>
<dbReference type="SUPFAM" id="SSF46785">
    <property type="entry name" value="Winged helix' DNA-binding domain"/>
    <property type="match status" value="1"/>
</dbReference>
<evidence type="ECO:0000256" key="3">
    <source>
        <dbReference type="ARBA" id="ARBA00023163"/>
    </source>
</evidence>
<name>A0A6J4QME4_9PSEU</name>